<feature type="compositionally biased region" description="Basic and acidic residues" evidence="1">
    <location>
        <begin position="346"/>
        <end position="363"/>
    </location>
</feature>
<protein>
    <submittedName>
        <fullName evidence="2">Uncharacterized protein</fullName>
    </submittedName>
</protein>
<feature type="compositionally biased region" description="Basic and acidic residues" evidence="1">
    <location>
        <begin position="612"/>
        <end position="629"/>
    </location>
</feature>
<accession>A0A0G4FHP2</accession>
<feature type="compositionally biased region" description="Acidic residues" evidence="1">
    <location>
        <begin position="464"/>
        <end position="490"/>
    </location>
</feature>
<evidence type="ECO:0000256" key="1">
    <source>
        <dbReference type="SAM" id="MobiDB-lite"/>
    </source>
</evidence>
<feature type="compositionally biased region" description="Basic residues" evidence="1">
    <location>
        <begin position="519"/>
        <end position="530"/>
    </location>
</feature>
<feature type="compositionally biased region" description="Acidic residues" evidence="1">
    <location>
        <begin position="1021"/>
        <end position="1055"/>
    </location>
</feature>
<feature type="compositionally biased region" description="Polar residues" evidence="1">
    <location>
        <begin position="726"/>
        <end position="744"/>
    </location>
</feature>
<feature type="compositionally biased region" description="Basic and acidic residues" evidence="1">
    <location>
        <begin position="81"/>
        <end position="98"/>
    </location>
</feature>
<proteinExistence type="predicted"/>
<feature type="compositionally biased region" description="Basic and acidic residues" evidence="1">
    <location>
        <begin position="647"/>
        <end position="667"/>
    </location>
</feature>
<feature type="region of interest" description="Disordered" evidence="1">
    <location>
        <begin position="259"/>
        <end position="310"/>
    </location>
</feature>
<name>A0A0G4FHP2_9ALVE</name>
<feature type="region of interest" description="Disordered" evidence="1">
    <location>
        <begin position="1004"/>
        <end position="1066"/>
    </location>
</feature>
<feature type="region of interest" description="Disordered" evidence="1">
    <location>
        <begin position="23"/>
        <end position="222"/>
    </location>
</feature>
<evidence type="ECO:0000313" key="2">
    <source>
        <dbReference type="EMBL" id="CEM12988.1"/>
    </source>
</evidence>
<feature type="compositionally biased region" description="Polar residues" evidence="1">
    <location>
        <begin position="147"/>
        <end position="160"/>
    </location>
</feature>
<feature type="compositionally biased region" description="Basic and acidic residues" evidence="1">
    <location>
        <begin position="259"/>
        <end position="269"/>
    </location>
</feature>
<feature type="compositionally biased region" description="Polar residues" evidence="1">
    <location>
        <begin position="682"/>
        <end position="713"/>
    </location>
</feature>
<feature type="compositionally biased region" description="Basic and acidic residues" evidence="1">
    <location>
        <begin position="119"/>
        <end position="130"/>
    </location>
</feature>
<gene>
    <name evidence="2" type="ORF">Cvel_17060</name>
</gene>
<feature type="compositionally biased region" description="Basic and acidic residues" evidence="1">
    <location>
        <begin position="278"/>
        <end position="287"/>
    </location>
</feature>
<dbReference type="AlphaFoldDB" id="A0A0G4FHP2"/>
<sequence>MPCKADKQEEQFAQEFKHVNLHRERIRCRSPPTSYQPVPERIGKESENSSGAASRRAQRNQPGKMFDSPLLQFMTSATFKKPPDEAKTPAETQGDHATTEGPGKSSDVEEEGGANFLAVREEDKGEEGGLLKRLSSAYASRDPPHPQQSASTLWSLTGGQMQMGAPGVSSLSCSSASAEVGLHTQGGGQGEESRGDPVGGDGEPFRGSSDAEGEASEKVTMTKKMLRMELEKTRQDTLTSVEQMLNDHFEIVSALVEKESSRVRVEKGQPSKKSNLLVRDRSRKTEGEISNSTPGAGAGGEKGKGCPRQFADPLDYFLDSDVERERERLQCFRLYTPAGSPEGSDAEDRFEDKGSFEEVHTETCGDEPGAVDLPPLSEKCPSMIGDAHCAVAAEEEEEEEEGEGDQGGMKTAAAGETTPEEKEKEEDHREIEKANPMGNTADEEEEQETETKQVPPKEEREEGMWVDDDDEEEEDGEEEGSEPQCTDEVEENSRQRRRGVHSTVSEGTSLMIGTGKTYQRGRSHSSHFHHSSSTQHPHSVPRLRHSVCHHHPLPPTSAGEPSFSLAAFWQVPSALALPLTIRKEVTNALDSLRRSTQSRPRSPSYIHRRELASVRRQRERDRQVPESHRTVIVPRSSPSGPTRKRDKQQQREKEEDSVNRGEDRMGGQERNLQEGTDETPIRTVTRQTNTQDGQESNDSSGQKKISPEVSSSKNKNRNERDDENQDQPANLNPNSSRTSSQETSELIPFEELKSFQRGYGSVRHSLAIARVKREVEAAERARRRREEEERSRSVGGPFSFGSALLTGGQRMPPMMLSETAANPHQELSRASFFSYRRPKAGLTDEEKEQRRTRRTERRKRNLQESKSLTMKMPGGEELNEELFKQAEEEEDVINNGENEKEEEKEQGGEKNECERERGDPQTMWEKTEREEEKQGGKKEKEEISNREDKSPSRKNTKTPSLPEKEKSNQALHLSSAGKGGDSAAGEGSFSLPATFGASFVELGEGKTAGKGQKMSVISYCEEGDESQEEAQGSSEEEEEDREEEEGDEEQGEEEGGSFVAESLMLL</sequence>
<feature type="region of interest" description="Disordered" evidence="1">
    <location>
        <begin position="612"/>
        <end position="749"/>
    </location>
</feature>
<reference evidence="2" key="1">
    <citation type="submission" date="2014-11" db="EMBL/GenBank/DDBJ databases">
        <authorList>
            <person name="Otto D Thomas"/>
            <person name="Naeem Raeece"/>
        </authorList>
    </citation>
    <scope>NUCLEOTIDE SEQUENCE</scope>
</reference>
<dbReference type="VEuPathDB" id="CryptoDB:Cvel_17060"/>
<feature type="compositionally biased region" description="Basic and acidic residues" evidence="1">
    <location>
        <begin position="773"/>
        <end position="792"/>
    </location>
</feature>
<feature type="compositionally biased region" description="Basic and acidic residues" evidence="1">
    <location>
        <begin position="449"/>
        <end position="463"/>
    </location>
</feature>
<feature type="compositionally biased region" description="Basic residues" evidence="1">
    <location>
        <begin position="539"/>
        <end position="552"/>
    </location>
</feature>
<feature type="compositionally biased region" description="Low complexity" evidence="1">
    <location>
        <begin position="169"/>
        <end position="178"/>
    </location>
</feature>
<feature type="compositionally biased region" description="Basic and acidic residues" evidence="1">
    <location>
        <begin position="897"/>
        <end position="951"/>
    </location>
</feature>
<feature type="compositionally biased region" description="Acidic residues" evidence="1">
    <location>
        <begin position="393"/>
        <end position="404"/>
    </location>
</feature>
<feature type="region of interest" description="Disordered" evidence="1">
    <location>
        <begin position="333"/>
        <end position="554"/>
    </location>
</feature>
<dbReference type="EMBL" id="CDMZ01000379">
    <property type="protein sequence ID" value="CEM12988.1"/>
    <property type="molecule type" value="Genomic_DNA"/>
</dbReference>
<feature type="region of interest" description="Disordered" evidence="1">
    <location>
        <begin position="773"/>
        <end position="991"/>
    </location>
</feature>
<feature type="compositionally biased region" description="Basic and acidic residues" evidence="1">
    <location>
        <begin position="419"/>
        <end position="433"/>
    </location>
</feature>
<organism evidence="2">
    <name type="scientific">Chromera velia CCMP2878</name>
    <dbReference type="NCBI Taxonomy" id="1169474"/>
    <lineage>
        <taxon>Eukaryota</taxon>
        <taxon>Sar</taxon>
        <taxon>Alveolata</taxon>
        <taxon>Colpodellida</taxon>
        <taxon>Chromeraceae</taxon>
        <taxon>Chromera</taxon>
    </lineage>
</organism>
<feature type="compositionally biased region" description="Basic residues" evidence="1">
    <location>
        <begin position="850"/>
        <end position="860"/>
    </location>
</feature>